<feature type="region of interest" description="Disordered" evidence="1">
    <location>
        <begin position="35"/>
        <end position="54"/>
    </location>
</feature>
<dbReference type="EMBL" id="RAWK01000286">
    <property type="protein sequence ID" value="RKH56321.1"/>
    <property type="molecule type" value="Genomic_DNA"/>
</dbReference>
<dbReference type="Proteomes" id="UP000267003">
    <property type="component" value="Unassembled WGS sequence"/>
</dbReference>
<comment type="caution">
    <text evidence="2">The sequence shown here is derived from an EMBL/GenBank/DDBJ whole genome shotgun (WGS) entry which is preliminary data.</text>
</comment>
<proteinExistence type="predicted"/>
<accession>A0A3A8PNQ4</accession>
<feature type="non-terminal residue" evidence="2">
    <location>
        <position position="1"/>
    </location>
</feature>
<evidence type="ECO:0000256" key="1">
    <source>
        <dbReference type="SAM" id="MobiDB-lite"/>
    </source>
</evidence>
<reference evidence="3" key="1">
    <citation type="submission" date="2018-09" db="EMBL/GenBank/DDBJ databases">
        <authorList>
            <person name="Livingstone P.G."/>
            <person name="Whitworth D.E."/>
        </authorList>
    </citation>
    <scope>NUCLEOTIDE SEQUENCE [LARGE SCALE GENOMIC DNA]</scope>
    <source>
        <strain evidence="3">AB050A</strain>
    </source>
</reference>
<sequence>VGAAWALGLGWVSELLCSIWLTWRVWRRLTAPEPGQAVHPVASGPVDARESTAG</sequence>
<protein>
    <submittedName>
        <fullName evidence="2">Lipopolysaccharide biosynthesis protein</fullName>
    </submittedName>
</protein>
<evidence type="ECO:0000313" key="2">
    <source>
        <dbReference type="EMBL" id="RKH56321.1"/>
    </source>
</evidence>
<dbReference type="AlphaFoldDB" id="A0A3A8PNQ4"/>
<name>A0A3A8PNQ4_9BACT</name>
<keyword evidence="3" id="KW-1185">Reference proteome</keyword>
<evidence type="ECO:0000313" key="3">
    <source>
        <dbReference type="Proteomes" id="UP000267003"/>
    </source>
</evidence>
<gene>
    <name evidence="2" type="ORF">D7W81_34190</name>
</gene>
<organism evidence="2 3">
    <name type="scientific">Corallococcus aberystwythensis</name>
    <dbReference type="NCBI Taxonomy" id="2316722"/>
    <lineage>
        <taxon>Bacteria</taxon>
        <taxon>Pseudomonadati</taxon>
        <taxon>Myxococcota</taxon>
        <taxon>Myxococcia</taxon>
        <taxon>Myxococcales</taxon>
        <taxon>Cystobacterineae</taxon>
        <taxon>Myxococcaceae</taxon>
        <taxon>Corallococcus</taxon>
    </lineage>
</organism>